<dbReference type="Proteomes" id="UP000660729">
    <property type="component" value="Unassembled WGS sequence"/>
</dbReference>
<comment type="caution">
    <text evidence="1">The sequence shown here is derived from an EMBL/GenBank/DDBJ whole genome shotgun (WGS) entry which is preliminary data.</text>
</comment>
<proteinExistence type="predicted"/>
<dbReference type="EMBL" id="JABCIY010000011">
    <property type="protein sequence ID" value="KAF7197575.1"/>
    <property type="molecule type" value="Genomic_DNA"/>
</dbReference>
<organism evidence="1 2">
    <name type="scientific">Pseudocercospora fuligena</name>
    <dbReference type="NCBI Taxonomy" id="685502"/>
    <lineage>
        <taxon>Eukaryota</taxon>
        <taxon>Fungi</taxon>
        <taxon>Dikarya</taxon>
        <taxon>Ascomycota</taxon>
        <taxon>Pezizomycotina</taxon>
        <taxon>Dothideomycetes</taxon>
        <taxon>Dothideomycetidae</taxon>
        <taxon>Mycosphaerellales</taxon>
        <taxon>Mycosphaerellaceae</taxon>
        <taxon>Pseudocercospora</taxon>
    </lineage>
</organism>
<gene>
    <name evidence="1" type="ORF">HII31_01078</name>
</gene>
<evidence type="ECO:0000313" key="1">
    <source>
        <dbReference type="EMBL" id="KAF7197575.1"/>
    </source>
</evidence>
<keyword evidence="2" id="KW-1185">Reference proteome</keyword>
<evidence type="ECO:0000313" key="2">
    <source>
        <dbReference type="Proteomes" id="UP000660729"/>
    </source>
</evidence>
<dbReference type="AlphaFoldDB" id="A0A8H6VMT2"/>
<protein>
    <recommendedName>
        <fullName evidence="3">F-box domain-containing protein</fullName>
    </recommendedName>
</protein>
<dbReference type="OrthoDB" id="3852075at2759"/>
<sequence>MMDKLAESSCSDSLQPGNLLFTLPFEIRVMIYEYSLTRQFTVRLTSRTHEGPSLLRTSRQIRREALPIYTVSNDFTVFLPLNKFGRFATWFRETIDLNSKPVSFGGMRIRVVELRATDLPHILPLLELVRTGRLRLTLSNFFFIVYKGCNALRQLAGDDIEEAFKAAFIAARIAKSTKLMVWRVTGILRTTIHGGSPNMTEALKKVRTEMGCPMRKRELRNEQAVNRAADNRIQNVDGADDANTLEWEDTDEEIL</sequence>
<accession>A0A8H6VMT2</accession>
<name>A0A8H6VMT2_9PEZI</name>
<reference evidence="1" key="1">
    <citation type="submission" date="2020-04" db="EMBL/GenBank/DDBJ databases">
        <title>Draft genome resource of the tomato pathogen Pseudocercospora fuligena.</title>
        <authorList>
            <person name="Zaccaron A."/>
        </authorList>
    </citation>
    <scope>NUCLEOTIDE SEQUENCE</scope>
    <source>
        <strain evidence="1">PF001</strain>
    </source>
</reference>
<evidence type="ECO:0008006" key="3">
    <source>
        <dbReference type="Google" id="ProtNLM"/>
    </source>
</evidence>